<organism evidence="1 2">
    <name type="scientific">Methylocaldum szegediense</name>
    <dbReference type="NCBI Taxonomy" id="73780"/>
    <lineage>
        <taxon>Bacteria</taxon>
        <taxon>Pseudomonadati</taxon>
        <taxon>Pseudomonadota</taxon>
        <taxon>Gammaproteobacteria</taxon>
        <taxon>Methylococcales</taxon>
        <taxon>Methylococcaceae</taxon>
        <taxon>Methylocaldum</taxon>
    </lineage>
</organism>
<reference evidence="1 2" key="1">
    <citation type="submission" date="2023-03" db="EMBL/GenBank/DDBJ databases">
        <authorList>
            <person name="Pearce D."/>
        </authorList>
    </citation>
    <scope>NUCLEOTIDE SEQUENCE [LARGE SCALE GENOMIC DNA]</scope>
    <source>
        <strain evidence="1">Msz</strain>
    </source>
</reference>
<evidence type="ECO:0000313" key="1">
    <source>
        <dbReference type="EMBL" id="CAI8938735.1"/>
    </source>
</evidence>
<evidence type="ECO:0000313" key="2">
    <source>
        <dbReference type="Proteomes" id="UP001162030"/>
    </source>
</evidence>
<proteinExistence type="predicted"/>
<name>A0ABM9I7D3_9GAMM</name>
<accession>A0ABM9I7D3</accession>
<gene>
    <name evidence="1" type="ORF">MSZNOR_4196</name>
</gene>
<dbReference type="EMBL" id="OX458333">
    <property type="protein sequence ID" value="CAI8938735.1"/>
    <property type="molecule type" value="Genomic_DNA"/>
</dbReference>
<protein>
    <submittedName>
        <fullName evidence="1">Uncharacterized protein</fullName>
    </submittedName>
</protein>
<dbReference type="Proteomes" id="UP001162030">
    <property type="component" value="Chromosome"/>
</dbReference>
<keyword evidence="2" id="KW-1185">Reference proteome</keyword>
<sequence>MVEIEAGERMPLICESQSGLGLFKPTSYALHLRSRGRVVNTLGQTLRSVQQLYEILFASGIDLLERVRRNELLSL</sequence>